<keyword evidence="6" id="KW-0256">Endoplasmic reticulum</keyword>
<dbReference type="PANTHER" id="PTHR21397">
    <property type="entry name" value="CHROMATIN COMPLEXES SUBUNIT BAP18-RELATED"/>
    <property type="match status" value="1"/>
</dbReference>
<evidence type="ECO:0000256" key="6">
    <source>
        <dbReference type="ARBA" id="ARBA00022824"/>
    </source>
</evidence>
<dbReference type="PANTHER" id="PTHR21397:SF4">
    <property type="entry name" value="ER MEMBRANE PROTEIN COMPLEX SUBUNIT 10"/>
    <property type="match status" value="1"/>
</dbReference>
<evidence type="ECO:0000256" key="2">
    <source>
        <dbReference type="ARBA" id="ARBA00007695"/>
    </source>
</evidence>
<organism evidence="10 11">
    <name type="scientific">Trichogramma kaykai</name>
    <dbReference type="NCBI Taxonomy" id="54128"/>
    <lineage>
        <taxon>Eukaryota</taxon>
        <taxon>Metazoa</taxon>
        <taxon>Ecdysozoa</taxon>
        <taxon>Arthropoda</taxon>
        <taxon>Hexapoda</taxon>
        <taxon>Insecta</taxon>
        <taxon>Pterygota</taxon>
        <taxon>Neoptera</taxon>
        <taxon>Endopterygota</taxon>
        <taxon>Hymenoptera</taxon>
        <taxon>Apocrita</taxon>
        <taxon>Proctotrupomorpha</taxon>
        <taxon>Chalcidoidea</taxon>
        <taxon>Trichogrammatidae</taxon>
        <taxon>Trichogramma</taxon>
    </lineage>
</organism>
<evidence type="ECO:0000256" key="7">
    <source>
        <dbReference type="ARBA" id="ARBA00022989"/>
    </source>
</evidence>
<reference evidence="10 11" key="1">
    <citation type="journal article" date="2024" name="bioRxiv">
        <title>A reference genome for Trichogramma kaykai: A tiny desert-dwelling parasitoid wasp with competing sex-ratio distorters.</title>
        <authorList>
            <person name="Culotta J."/>
            <person name="Lindsey A.R."/>
        </authorList>
    </citation>
    <scope>NUCLEOTIDE SEQUENCE [LARGE SCALE GENOMIC DNA]</scope>
    <source>
        <strain evidence="10 11">KSX58</strain>
    </source>
</reference>
<dbReference type="PROSITE" id="PS51257">
    <property type="entry name" value="PROKAR_LIPOPROTEIN"/>
    <property type="match status" value="1"/>
</dbReference>
<comment type="caution">
    <text evidence="10">The sequence shown here is derived from an EMBL/GenBank/DDBJ whole genome shotgun (WGS) entry which is preliminary data.</text>
</comment>
<accession>A0ABD2XMW9</accession>
<evidence type="ECO:0000256" key="8">
    <source>
        <dbReference type="ARBA" id="ARBA00023136"/>
    </source>
</evidence>
<keyword evidence="5 9" id="KW-0732">Signal</keyword>
<feature type="signal peptide" evidence="9">
    <location>
        <begin position="1"/>
        <end position="20"/>
    </location>
</feature>
<evidence type="ECO:0000256" key="3">
    <source>
        <dbReference type="ARBA" id="ARBA00020105"/>
    </source>
</evidence>
<dbReference type="CDD" id="cd22209">
    <property type="entry name" value="EMC10"/>
    <property type="match status" value="1"/>
</dbReference>
<keyword evidence="7" id="KW-1133">Transmembrane helix</keyword>
<name>A0ABD2XMW9_9HYME</name>
<dbReference type="AlphaFoldDB" id="A0ABD2XMW9"/>
<keyword evidence="4" id="KW-0812">Transmembrane</keyword>
<evidence type="ECO:0000256" key="1">
    <source>
        <dbReference type="ARBA" id="ARBA00004115"/>
    </source>
</evidence>
<proteinExistence type="inferred from homology"/>
<dbReference type="GO" id="GO:0005789">
    <property type="term" value="C:endoplasmic reticulum membrane"/>
    <property type="evidence" value="ECO:0007669"/>
    <property type="project" value="UniProtKB-SubCell"/>
</dbReference>
<evidence type="ECO:0000313" key="10">
    <source>
        <dbReference type="EMBL" id="KAL3406189.1"/>
    </source>
</evidence>
<comment type="similarity">
    <text evidence="2">Belongs to the EMC10 family.</text>
</comment>
<protein>
    <recommendedName>
        <fullName evidence="3">ER membrane protein complex subunit 10</fullName>
    </recommendedName>
</protein>
<keyword evidence="8" id="KW-0472">Membrane</keyword>
<keyword evidence="11" id="KW-1185">Reference proteome</keyword>
<evidence type="ECO:0000256" key="4">
    <source>
        <dbReference type="ARBA" id="ARBA00022692"/>
    </source>
</evidence>
<evidence type="ECO:0000313" key="11">
    <source>
        <dbReference type="Proteomes" id="UP001627154"/>
    </source>
</evidence>
<gene>
    <name evidence="10" type="ORF">TKK_001560</name>
</gene>
<evidence type="ECO:0000256" key="9">
    <source>
        <dbReference type="SAM" id="SignalP"/>
    </source>
</evidence>
<sequence>MTFKYQIAITLISLLSFACCSELDFDGWLHVRLFHSLDDAPEPNFIERGNITISSIRSGAAITAQSAISESQLQKLMSLAKNNGMYRLKATVTTSSNSETNFLTSVLACNLLGSGLEDYVHIWLDSSAEPIAVNLIATGPCTLDEPMTKQWSTDVQVKYPDGGPVPDTATYIQKLEKEKLARESGEVKDNRSFFAKYWMYIVPALIFFVLSSATNPEAAAAGGGGGGGQRQ</sequence>
<dbReference type="Pfam" id="PF21203">
    <property type="entry name" value="ECM10"/>
    <property type="match status" value="1"/>
</dbReference>
<comment type="subcellular location">
    <subcellularLocation>
        <location evidence="1">Endoplasmic reticulum membrane</location>
        <topology evidence="1">Single-pass type I membrane protein</topology>
    </subcellularLocation>
</comment>
<feature type="chain" id="PRO_5044840121" description="ER membrane protein complex subunit 10" evidence="9">
    <location>
        <begin position="21"/>
        <end position="231"/>
    </location>
</feature>
<dbReference type="EMBL" id="JBJJXI010000019">
    <property type="protein sequence ID" value="KAL3406189.1"/>
    <property type="molecule type" value="Genomic_DNA"/>
</dbReference>
<evidence type="ECO:0000256" key="5">
    <source>
        <dbReference type="ARBA" id="ARBA00022729"/>
    </source>
</evidence>
<dbReference type="Proteomes" id="UP001627154">
    <property type="component" value="Unassembled WGS sequence"/>
</dbReference>